<dbReference type="AlphaFoldDB" id="A0A0F9H4J4"/>
<protein>
    <submittedName>
        <fullName evidence="1">Uncharacterized protein</fullName>
    </submittedName>
</protein>
<sequence>MTRYMRELRCVLGDIFTKCGKQHVRENNTYVAGERDMKRIKSVIPNIRYVESYTERALAFQMEEVREITWMIDRFNEFGYDVLSITQD</sequence>
<name>A0A0F9H4J4_9ZZZZ</name>
<feature type="non-terminal residue" evidence="1">
    <location>
        <position position="88"/>
    </location>
</feature>
<evidence type="ECO:0000313" key="1">
    <source>
        <dbReference type="EMBL" id="KKM05960.1"/>
    </source>
</evidence>
<proteinExistence type="predicted"/>
<organism evidence="1">
    <name type="scientific">marine sediment metagenome</name>
    <dbReference type="NCBI Taxonomy" id="412755"/>
    <lineage>
        <taxon>unclassified sequences</taxon>
        <taxon>metagenomes</taxon>
        <taxon>ecological metagenomes</taxon>
    </lineage>
</organism>
<gene>
    <name evidence="1" type="ORF">LCGC14_1748750</name>
</gene>
<comment type="caution">
    <text evidence="1">The sequence shown here is derived from an EMBL/GenBank/DDBJ whole genome shotgun (WGS) entry which is preliminary data.</text>
</comment>
<dbReference type="EMBL" id="LAZR01016101">
    <property type="protein sequence ID" value="KKM05960.1"/>
    <property type="molecule type" value="Genomic_DNA"/>
</dbReference>
<reference evidence="1" key="1">
    <citation type="journal article" date="2015" name="Nature">
        <title>Complex archaea that bridge the gap between prokaryotes and eukaryotes.</title>
        <authorList>
            <person name="Spang A."/>
            <person name="Saw J.H."/>
            <person name="Jorgensen S.L."/>
            <person name="Zaremba-Niedzwiedzka K."/>
            <person name="Martijn J."/>
            <person name="Lind A.E."/>
            <person name="van Eijk R."/>
            <person name="Schleper C."/>
            <person name="Guy L."/>
            <person name="Ettema T.J."/>
        </authorList>
    </citation>
    <scope>NUCLEOTIDE SEQUENCE</scope>
</reference>
<accession>A0A0F9H4J4</accession>